<keyword evidence="7" id="KW-1185">Reference proteome</keyword>
<dbReference type="PANTHER" id="PTHR13234">
    <property type="entry name" value="GAMMA-INTERFERON INDUCIBLE LYSOSOMAL THIOL REDUCTASE GILT"/>
    <property type="match status" value="1"/>
</dbReference>
<dbReference type="RefSeq" id="XP_027203806.1">
    <property type="nucleotide sequence ID" value="XM_027348005.1"/>
</dbReference>
<keyword evidence="4" id="KW-0732">Signal</keyword>
<keyword evidence="3" id="KW-0964">Secreted</keyword>
<evidence type="ECO:0000256" key="1">
    <source>
        <dbReference type="ARBA" id="ARBA00004613"/>
    </source>
</evidence>
<evidence type="ECO:0000256" key="6">
    <source>
        <dbReference type="SAM" id="Phobius"/>
    </source>
</evidence>
<protein>
    <submittedName>
        <fullName evidence="8">GILT-like protein 1</fullName>
    </submittedName>
</protein>
<dbReference type="AlphaFoldDB" id="A0A6P6YG05"/>
<dbReference type="InterPro" id="IPR004911">
    <property type="entry name" value="Interferon-induced_GILT"/>
</dbReference>
<gene>
    <name evidence="8" type="primary">LOC113797599</name>
</gene>
<evidence type="ECO:0000256" key="5">
    <source>
        <dbReference type="ARBA" id="ARBA00023180"/>
    </source>
</evidence>
<accession>A0A6P6YG05</accession>
<keyword evidence="6" id="KW-0812">Transmembrane</keyword>
<dbReference type="GO" id="GO:0016671">
    <property type="term" value="F:oxidoreductase activity, acting on a sulfur group of donors, disulfide as acceptor"/>
    <property type="evidence" value="ECO:0007669"/>
    <property type="project" value="InterPro"/>
</dbReference>
<keyword evidence="6" id="KW-1133">Transmembrane helix</keyword>
<feature type="transmembrane region" description="Helical" evidence="6">
    <location>
        <begin position="52"/>
        <end position="70"/>
    </location>
</feature>
<dbReference type="Pfam" id="PF03227">
    <property type="entry name" value="GILT"/>
    <property type="match status" value="1"/>
</dbReference>
<organism evidence="7 8">
    <name type="scientific">Dermatophagoides pteronyssinus</name>
    <name type="common">European house dust mite</name>
    <dbReference type="NCBI Taxonomy" id="6956"/>
    <lineage>
        <taxon>Eukaryota</taxon>
        <taxon>Metazoa</taxon>
        <taxon>Ecdysozoa</taxon>
        <taxon>Arthropoda</taxon>
        <taxon>Chelicerata</taxon>
        <taxon>Arachnida</taxon>
        <taxon>Acari</taxon>
        <taxon>Acariformes</taxon>
        <taxon>Sarcoptiformes</taxon>
        <taxon>Astigmata</taxon>
        <taxon>Psoroptidia</taxon>
        <taxon>Analgoidea</taxon>
        <taxon>Pyroglyphidae</taxon>
        <taxon>Dermatophagoidinae</taxon>
        <taxon>Dermatophagoides</taxon>
    </lineage>
</organism>
<proteinExistence type="inferred from homology"/>
<dbReference type="OrthoDB" id="958254at2759"/>
<dbReference type="OMA" id="VNNWENI"/>
<sequence length="276" mass="32528">MQFNATVHFASPKKAATYINTLLKKNLDQFLFFISKKLRNRNYKTKMMNHQLFLYSTFSMTILFICWSWTTASELEQIINNNDNTNKSKIKVDVYYETLCPDSIQFLLRQLVPNYDRIKDKADLRLYPFGKAQFFESGNSYEFYCQHGPKECRGNMIHCCVLHQNSYDVSLPFIKCMEKELYGLRRPDVDFVAQKCANWTNIDWKHVDDCTTTNLGKQLLVDAGRKTKAVKPKITFIPTIILDEKYSERIQDQALYGDFVKLIENHYNKKNEHETK</sequence>
<keyword evidence="6" id="KW-0472">Membrane</keyword>
<dbReference type="PANTHER" id="PTHR13234:SF8">
    <property type="entry name" value="GAMMA-INTERFERON-INDUCIBLE LYSOSOMAL THIOL REDUCTASE"/>
    <property type="match status" value="1"/>
</dbReference>
<reference evidence="8" key="1">
    <citation type="submission" date="2025-08" db="UniProtKB">
        <authorList>
            <consortium name="RefSeq"/>
        </authorList>
    </citation>
    <scope>IDENTIFICATION</scope>
    <source>
        <strain evidence="8">Airmid</strain>
    </source>
</reference>
<dbReference type="KEGG" id="dpte:113797599"/>
<evidence type="ECO:0000256" key="2">
    <source>
        <dbReference type="ARBA" id="ARBA00005679"/>
    </source>
</evidence>
<comment type="similarity">
    <text evidence="2">Belongs to the GILT family.</text>
</comment>
<evidence type="ECO:0000256" key="3">
    <source>
        <dbReference type="ARBA" id="ARBA00022525"/>
    </source>
</evidence>
<comment type="subcellular location">
    <subcellularLocation>
        <location evidence="1">Secreted</location>
    </subcellularLocation>
</comment>
<name>A0A6P6YG05_DERPT</name>
<keyword evidence="5" id="KW-0325">Glycoprotein</keyword>
<dbReference type="InParanoid" id="A0A6P6YG05"/>
<evidence type="ECO:0000256" key="4">
    <source>
        <dbReference type="ARBA" id="ARBA00022729"/>
    </source>
</evidence>
<evidence type="ECO:0000313" key="8">
    <source>
        <dbReference type="RefSeq" id="XP_027203806.1"/>
    </source>
</evidence>
<dbReference type="GO" id="GO:0005576">
    <property type="term" value="C:extracellular region"/>
    <property type="evidence" value="ECO:0007669"/>
    <property type="project" value="UniProtKB-SubCell"/>
</dbReference>
<evidence type="ECO:0000313" key="7">
    <source>
        <dbReference type="Proteomes" id="UP000515146"/>
    </source>
</evidence>
<dbReference type="Proteomes" id="UP000515146">
    <property type="component" value="Unplaced"/>
</dbReference>
<dbReference type="FunCoup" id="A0A6P6YG05">
    <property type="interactions" value="113"/>
</dbReference>